<gene>
    <name evidence="1" type="ORF">GO816_10035</name>
</gene>
<dbReference type="OrthoDB" id="797851at2"/>
<evidence type="ECO:0000313" key="1">
    <source>
        <dbReference type="EMBL" id="MVN91462.1"/>
    </source>
</evidence>
<dbReference type="Proteomes" id="UP000434850">
    <property type="component" value="Unassembled WGS sequence"/>
</dbReference>
<dbReference type="AlphaFoldDB" id="A0A6I4I8V2"/>
<accession>A0A6I4I8V2</accession>
<comment type="caution">
    <text evidence="1">The sequence shown here is derived from an EMBL/GenBank/DDBJ whole genome shotgun (WGS) entry which is preliminary data.</text>
</comment>
<evidence type="ECO:0000313" key="2">
    <source>
        <dbReference type="Proteomes" id="UP000434850"/>
    </source>
</evidence>
<dbReference type="RefSeq" id="WP_157541700.1">
    <property type="nucleotide sequence ID" value="NZ_WQLA01000003.1"/>
</dbReference>
<sequence>MIPDRPGQICKMVSVVPDIKSDQVYIIAEDPSGFADDEEILVVNLRELQRNVKYPDAAARESVRKNELVVISENLENYIRSWNDR</sequence>
<proteinExistence type="predicted"/>
<organism evidence="1 2">
    <name type="scientific">Mucilaginibacter aquatilis</name>
    <dbReference type="NCBI Taxonomy" id="1517760"/>
    <lineage>
        <taxon>Bacteria</taxon>
        <taxon>Pseudomonadati</taxon>
        <taxon>Bacteroidota</taxon>
        <taxon>Sphingobacteriia</taxon>
        <taxon>Sphingobacteriales</taxon>
        <taxon>Sphingobacteriaceae</taxon>
        <taxon>Mucilaginibacter</taxon>
    </lineage>
</organism>
<protein>
    <submittedName>
        <fullName evidence="1">Uncharacterized protein</fullName>
    </submittedName>
</protein>
<keyword evidence="2" id="KW-1185">Reference proteome</keyword>
<reference evidence="1 2" key="1">
    <citation type="submission" date="2019-12" db="EMBL/GenBank/DDBJ databases">
        <title>Mucilaginibacter sp. HME9299 genome sequencing and assembly.</title>
        <authorList>
            <person name="Kang H."/>
            <person name="Kim H."/>
            <person name="Joh K."/>
        </authorList>
    </citation>
    <scope>NUCLEOTIDE SEQUENCE [LARGE SCALE GENOMIC DNA]</scope>
    <source>
        <strain evidence="1 2">HME9299</strain>
    </source>
</reference>
<name>A0A6I4I8V2_9SPHI</name>
<dbReference type="EMBL" id="WQLA01000003">
    <property type="protein sequence ID" value="MVN91462.1"/>
    <property type="molecule type" value="Genomic_DNA"/>
</dbReference>